<evidence type="ECO:0000313" key="5">
    <source>
        <dbReference type="Proteomes" id="UP000694892"/>
    </source>
</evidence>
<dbReference type="Gene3D" id="2.20.70.10">
    <property type="match status" value="1"/>
</dbReference>
<dbReference type="InterPro" id="IPR036020">
    <property type="entry name" value="WW_dom_sf"/>
</dbReference>
<dbReference type="InterPro" id="IPR036291">
    <property type="entry name" value="NAD(P)-bd_dom_sf"/>
</dbReference>
<keyword evidence="2" id="KW-0521">NADP</keyword>
<dbReference type="EMBL" id="CM004473">
    <property type="protein sequence ID" value="OCT82298.1"/>
    <property type="molecule type" value="Genomic_DNA"/>
</dbReference>
<gene>
    <name evidence="4" type="ORF">XELAEV_18024819mg</name>
</gene>
<evidence type="ECO:0000256" key="1">
    <source>
        <dbReference type="ARBA" id="ARBA00006484"/>
    </source>
</evidence>
<protein>
    <recommendedName>
        <fullName evidence="6">WW domain-containing oxidoreductase</fullName>
    </recommendedName>
</protein>
<evidence type="ECO:0000313" key="4">
    <source>
        <dbReference type="EMBL" id="OCT82298.1"/>
    </source>
</evidence>
<evidence type="ECO:0000256" key="2">
    <source>
        <dbReference type="ARBA" id="ARBA00022857"/>
    </source>
</evidence>
<dbReference type="PANTHER" id="PTHR24320">
    <property type="entry name" value="RETINOL DEHYDROGENASE"/>
    <property type="match status" value="1"/>
</dbReference>
<dbReference type="SUPFAM" id="SSF51735">
    <property type="entry name" value="NAD(P)-binding Rossmann-fold domains"/>
    <property type="match status" value="1"/>
</dbReference>
<dbReference type="Pfam" id="PF00106">
    <property type="entry name" value="adh_short"/>
    <property type="match status" value="1"/>
</dbReference>
<dbReference type="Proteomes" id="UP000694892">
    <property type="component" value="Chromosome 4S"/>
</dbReference>
<organism evidence="4 5">
    <name type="scientific">Xenopus laevis</name>
    <name type="common">African clawed frog</name>
    <dbReference type="NCBI Taxonomy" id="8355"/>
    <lineage>
        <taxon>Eukaryota</taxon>
        <taxon>Metazoa</taxon>
        <taxon>Chordata</taxon>
        <taxon>Craniata</taxon>
        <taxon>Vertebrata</taxon>
        <taxon>Euteleostomi</taxon>
        <taxon>Amphibia</taxon>
        <taxon>Batrachia</taxon>
        <taxon>Anura</taxon>
        <taxon>Pipoidea</taxon>
        <taxon>Pipidae</taxon>
        <taxon>Xenopodinae</taxon>
        <taxon>Xenopus</taxon>
        <taxon>Xenopus</taxon>
    </lineage>
</organism>
<keyword evidence="3" id="KW-0560">Oxidoreductase</keyword>
<dbReference type="PANTHER" id="PTHR24320:SF282">
    <property type="entry name" value="WW DOMAIN-CONTAINING OXIDOREDUCTASE"/>
    <property type="match status" value="1"/>
</dbReference>
<reference evidence="5" key="1">
    <citation type="journal article" date="2016" name="Nature">
        <title>Genome evolution in the allotetraploid frog Xenopus laevis.</title>
        <authorList>
            <person name="Session A.M."/>
            <person name="Uno Y."/>
            <person name="Kwon T."/>
            <person name="Chapman J.A."/>
            <person name="Toyoda A."/>
            <person name="Takahashi S."/>
            <person name="Fukui A."/>
            <person name="Hikosaka A."/>
            <person name="Suzuki A."/>
            <person name="Kondo M."/>
            <person name="van Heeringen S.J."/>
            <person name="Quigley I."/>
            <person name="Heinz S."/>
            <person name="Ogino H."/>
            <person name="Ochi H."/>
            <person name="Hellsten U."/>
            <person name="Lyons J.B."/>
            <person name="Simakov O."/>
            <person name="Putnam N."/>
            <person name="Stites J."/>
            <person name="Kuroki Y."/>
            <person name="Tanaka T."/>
            <person name="Michiue T."/>
            <person name="Watanabe M."/>
            <person name="Bogdanovic O."/>
            <person name="Lister R."/>
            <person name="Georgiou G."/>
            <person name="Paranjpe S.S."/>
            <person name="van Kruijsbergen I."/>
            <person name="Shu S."/>
            <person name="Carlson J."/>
            <person name="Kinoshita T."/>
            <person name="Ohta Y."/>
            <person name="Mawaribuchi S."/>
            <person name="Jenkins J."/>
            <person name="Grimwood J."/>
            <person name="Schmutz J."/>
            <person name="Mitros T."/>
            <person name="Mozaffari S.V."/>
            <person name="Suzuki Y."/>
            <person name="Haramoto Y."/>
            <person name="Yamamoto T.S."/>
            <person name="Takagi C."/>
            <person name="Heald R."/>
            <person name="Miller K."/>
            <person name="Haudenschild C."/>
            <person name="Kitzman J."/>
            <person name="Nakayama T."/>
            <person name="Izutsu Y."/>
            <person name="Robert J."/>
            <person name="Fortriede J."/>
            <person name="Burns K."/>
            <person name="Lotay V."/>
            <person name="Karimi K."/>
            <person name="Yasuoka Y."/>
            <person name="Dichmann D.S."/>
            <person name="Flajnik M.F."/>
            <person name="Houston D.W."/>
            <person name="Shendure J."/>
            <person name="DuPasquier L."/>
            <person name="Vize P.D."/>
            <person name="Zorn A.M."/>
            <person name="Ito M."/>
            <person name="Marcotte E.M."/>
            <person name="Wallingford J.B."/>
            <person name="Ito Y."/>
            <person name="Asashima M."/>
            <person name="Ueno N."/>
            <person name="Matsuda Y."/>
            <person name="Veenstra G.J."/>
            <person name="Fujiyama A."/>
            <person name="Harland R.M."/>
            <person name="Taira M."/>
            <person name="Rokhsar D.S."/>
        </authorList>
    </citation>
    <scope>NUCLEOTIDE SEQUENCE [LARGE SCALE GENOMIC DNA]</scope>
    <source>
        <strain evidence="5">J</strain>
    </source>
</reference>
<dbReference type="InterPro" id="IPR002347">
    <property type="entry name" value="SDR_fam"/>
</dbReference>
<evidence type="ECO:0008006" key="6">
    <source>
        <dbReference type="Google" id="ProtNLM"/>
    </source>
</evidence>
<dbReference type="GO" id="GO:0016491">
    <property type="term" value="F:oxidoreductase activity"/>
    <property type="evidence" value="ECO:0007669"/>
    <property type="project" value="UniProtKB-KW"/>
</dbReference>
<comment type="similarity">
    <text evidence="1">Belongs to the short-chain dehydrogenases/reductases (SDR) family.</text>
</comment>
<name>A0A974CYP7_XENLA</name>
<dbReference type="Gene3D" id="3.40.50.720">
    <property type="entry name" value="NAD(P)-binding Rossmann-like Domain"/>
    <property type="match status" value="1"/>
</dbReference>
<proteinExistence type="inferred from homology"/>
<evidence type="ECO:0000256" key="3">
    <source>
        <dbReference type="ARBA" id="ARBA00023002"/>
    </source>
</evidence>
<sequence length="193" mass="21734">MAALEYAGLDHTDNLPYGWEQKTDENGQIYFVEYRFETSRSLALHGALVILACRNLQKANEAKHKILEEWEVMSLDLASLRSVQSFAEAFKIRNLALHVLICNAACMGGPWQLTEDGLEMTFQVDHLGHFYLVSLLQDVLRHSVPSRVVVVSSESHRFTEIKDSSGKLDLNLLSPLKKKLLGPVGLQPFQVVQ</sequence>
<dbReference type="SUPFAM" id="SSF51045">
    <property type="entry name" value="WW domain"/>
    <property type="match status" value="1"/>
</dbReference>
<accession>A0A974CYP7</accession>
<dbReference type="AlphaFoldDB" id="A0A974CYP7"/>